<keyword evidence="5" id="KW-1185">Reference proteome</keyword>
<dbReference type="OrthoDB" id="9803333at2"/>
<dbReference type="InterPro" id="IPR057326">
    <property type="entry name" value="KR_dom"/>
</dbReference>
<name>B5GMZ7_STRCL</name>
<dbReference type="InterPro" id="IPR002347">
    <property type="entry name" value="SDR_fam"/>
</dbReference>
<dbReference type="eggNOG" id="COG1028">
    <property type="taxonomic scope" value="Bacteria"/>
</dbReference>
<evidence type="ECO:0000313" key="5">
    <source>
        <dbReference type="Proteomes" id="UP000002357"/>
    </source>
</evidence>
<accession>B5GMZ7</accession>
<reference evidence="4 5" key="1">
    <citation type="journal article" date="2010" name="Genome Biol. Evol.">
        <title>The sequence of a 1.8-mb bacterial linear plasmid reveals a rich evolutionary reservoir of secondary metabolic pathways.</title>
        <authorList>
            <person name="Medema M.H."/>
            <person name="Trefzer A."/>
            <person name="Kovalchuk A."/>
            <person name="van den Berg M."/>
            <person name="Mueller U."/>
            <person name="Heijne W."/>
            <person name="Wu L."/>
            <person name="Alam M.T."/>
            <person name="Ronning C.M."/>
            <person name="Nierman W.C."/>
            <person name="Bovenberg R.A.L."/>
            <person name="Breitling R."/>
            <person name="Takano E."/>
        </authorList>
    </citation>
    <scope>NUCLEOTIDE SEQUENCE [LARGE SCALE GENOMIC DNA]</scope>
    <source>
        <strain evidence="5">ATCC 27064 / DSM 738 / JCM 4710 / NBRC 13307 / NCIMB 12785 / NRRL 3585 / VKM Ac-602</strain>
        <plasmid evidence="4">pSCL4</plasmid>
    </source>
</reference>
<evidence type="ECO:0000256" key="1">
    <source>
        <dbReference type="ARBA" id="ARBA00006484"/>
    </source>
</evidence>
<evidence type="ECO:0000256" key="2">
    <source>
        <dbReference type="ARBA" id="ARBA00023002"/>
    </source>
</evidence>
<dbReference type="Proteomes" id="UP000002357">
    <property type="component" value="Plasmid pSCL4"/>
</dbReference>
<dbReference type="AlphaFoldDB" id="B5GMZ7"/>
<dbReference type="GeneID" id="93733937"/>
<dbReference type="KEGG" id="sclf:BB341_28350"/>
<geneLocation type="plasmid" evidence="4 5">
    <name>pSCL4</name>
</geneLocation>
<dbReference type="PROSITE" id="PS00061">
    <property type="entry name" value="ADH_SHORT"/>
    <property type="match status" value="1"/>
</dbReference>
<evidence type="ECO:0000259" key="3">
    <source>
        <dbReference type="SMART" id="SM00822"/>
    </source>
</evidence>
<organism evidence="4 5">
    <name type="scientific">Streptomyces clavuligerus</name>
    <dbReference type="NCBI Taxonomy" id="1901"/>
    <lineage>
        <taxon>Bacteria</taxon>
        <taxon>Bacillati</taxon>
        <taxon>Actinomycetota</taxon>
        <taxon>Actinomycetes</taxon>
        <taxon>Kitasatosporales</taxon>
        <taxon>Streptomycetaceae</taxon>
        <taxon>Streptomyces</taxon>
    </lineage>
</organism>
<dbReference type="PANTHER" id="PTHR43639">
    <property type="entry name" value="OXIDOREDUCTASE, SHORT-CHAIN DEHYDROGENASE/REDUCTASE FAMILY (AFU_ORTHOLOGUE AFUA_5G02870)"/>
    <property type="match status" value="1"/>
</dbReference>
<dbReference type="GO" id="GO:0016491">
    <property type="term" value="F:oxidoreductase activity"/>
    <property type="evidence" value="ECO:0007669"/>
    <property type="project" value="UniProtKB-KW"/>
</dbReference>
<dbReference type="PRINTS" id="PR00080">
    <property type="entry name" value="SDRFAMILY"/>
</dbReference>
<dbReference type="Gene3D" id="3.40.50.720">
    <property type="entry name" value="NAD(P)-binding Rossmann-like Domain"/>
    <property type="match status" value="1"/>
</dbReference>
<evidence type="ECO:0000313" key="4">
    <source>
        <dbReference type="EMBL" id="EFG04314.2"/>
    </source>
</evidence>
<dbReference type="InterPro" id="IPR036291">
    <property type="entry name" value="NAD(P)-bd_dom_sf"/>
</dbReference>
<keyword evidence="4" id="KW-0614">Plasmid</keyword>
<dbReference type="PRINTS" id="PR00081">
    <property type="entry name" value="GDHRDH"/>
</dbReference>
<dbReference type="EMBL" id="CM000914">
    <property type="protein sequence ID" value="EFG04314.2"/>
    <property type="molecule type" value="Genomic_DNA"/>
</dbReference>
<comment type="similarity">
    <text evidence="1">Belongs to the short-chain dehydrogenases/reductases (SDR) family.</text>
</comment>
<dbReference type="NCBIfam" id="NF005559">
    <property type="entry name" value="PRK07231.1"/>
    <property type="match status" value="1"/>
</dbReference>
<dbReference type="PANTHER" id="PTHR43639:SF1">
    <property type="entry name" value="SHORT-CHAIN DEHYDROGENASE_REDUCTASE FAMILY PROTEIN"/>
    <property type="match status" value="1"/>
</dbReference>
<protein>
    <submittedName>
        <fullName evidence="4">Short-chain dehydrogenase/reductase SDR</fullName>
    </submittedName>
</protein>
<feature type="domain" description="Ketoreductase" evidence="3">
    <location>
        <begin position="9"/>
        <end position="193"/>
    </location>
</feature>
<dbReference type="SMART" id="SM00822">
    <property type="entry name" value="PKS_KR"/>
    <property type="match status" value="1"/>
</dbReference>
<keyword evidence="2" id="KW-0560">Oxidoreductase</keyword>
<gene>
    <name evidence="4" type="ORF">SCLAV_p0828</name>
</gene>
<dbReference type="Pfam" id="PF13561">
    <property type="entry name" value="adh_short_C2"/>
    <property type="match status" value="1"/>
</dbReference>
<sequence>MGSLTLSGRTALVTGAGRGIGRAIAIRLAGEGALVTVHYGRNTKAADEVVTAIRAAGGSAFALRAELGEPGDVEALWDGYDRQVVEHTDDTGLDILVNNAGINVRCAIGDTSPETFDEMFAVNVRAPFFVAQRALERMRDGGRIVNVSSGAARMAFPEITAYSMTKGAIDTFSRTLAQALGPRGITVNSVSPGIVDTDINAAWLRGDEEVRQAAAEVSALGRIGRPEDVADVVAFLTSDAARWVTGQVIDASGGSRL</sequence>
<dbReference type="RefSeq" id="WP_003953115.1">
    <property type="nucleotide sequence ID" value="NZ_CM000914.1"/>
</dbReference>
<proteinExistence type="inferred from homology"/>
<dbReference type="FunFam" id="3.40.50.720:FF:000084">
    <property type="entry name" value="Short-chain dehydrogenase reductase"/>
    <property type="match status" value="1"/>
</dbReference>
<dbReference type="SUPFAM" id="SSF51735">
    <property type="entry name" value="NAD(P)-binding Rossmann-fold domains"/>
    <property type="match status" value="1"/>
</dbReference>
<dbReference type="InterPro" id="IPR020904">
    <property type="entry name" value="Sc_DH/Rdtase_CS"/>
</dbReference>